<keyword evidence="3" id="KW-1185">Reference proteome</keyword>
<sequence length="549" mass="61271">MTHPLLEKLRRLDVAGQIGPLAKPGDAPLLEEWRRSGIGFVSSADRLTARYYDAVRELFDCIAPAADETPILHEGGIYHGCWLESTGTINAELLSRFLPSIAETTFAAFMRHQREDGLFPYKVTPQGPAYSQIQLVTPLARSVWNHFALNRAGTDWLSRMFGAMARYDVWLARYRDTLGTGAVEAFSAYDTGHDLSSRFWHVPDSPFGGDPARYDPDNPILPFIAPDLTANVACQRDYLGRIADALGEDGGVWRTRAEISRAALFEQCYDPDDAFFYDRDRHGRMVRIQSDNLLRVLACEIGDGEFFSEALERYLLNTRKFFAKFPLTSIALDDPRFDPNFGQNSWDGPSNFLSIIRAPHAFEHHGRDVELTWIMQPVLSALFAADRFPQTLSPYTGAAGFTEKYSPAILCLLDFVERLCGILPRPEGTLWFTGLLPKPATHRHEIWETAYARTVDGRHFELLNTAGESELYRDGECICRFPPGLRLTTDRAGGLLGIEGLTSRPLSASLFHDGRELPFAVGPNQRLALAPDGSFQSAADPGMVLPSYG</sequence>
<dbReference type="EMBL" id="JBHRYD010000005">
    <property type="protein sequence ID" value="MFC3704684.1"/>
    <property type="molecule type" value="Genomic_DNA"/>
</dbReference>
<feature type="domain" description="Mannosylglycerate hydrolase MGH1-like glycoside hydrolase" evidence="1">
    <location>
        <begin position="98"/>
        <end position="405"/>
    </location>
</feature>
<protein>
    <recommendedName>
        <fullName evidence="1">Mannosylglycerate hydrolase MGH1-like glycoside hydrolase domain-containing protein</fullName>
    </recommendedName>
</protein>
<dbReference type="InterPro" id="IPR008928">
    <property type="entry name" value="6-hairpin_glycosidase_sf"/>
</dbReference>
<dbReference type="SUPFAM" id="SSF48208">
    <property type="entry name" value="Six-hairpin glycosidases"/>
    <property type="match status" value="1"/>
</dbReference>
<dbReference type="Gene3D" id="1.50.10.10">
    <property type="match status" value="1"/>
</dbReference>
<evidence type="ECO:0000313" key="3">
    <source>
        <dbReference type="Proteomes" id="UP001595613"/>
    </source>
</evidence>
<organism evidence="2 3">
    <name type="scientific">Devosia honganensis</name>
    <dbReference type="NCBI Taxonomy" id="1610527"/>
    <lineage>
        <taxon>Bacteria</taxon>
        <taxon>Pseudomonadati</taxon>
        <taxon>Pseudomonadota</taxon>
        <taxon>Alphaproteobacteria</taxon>
        <taxon>Hyphomicrobiales</taxon>
        <taxon>Devosiaceae</taxon>
        <taxon>Devosia</taxon>
    </lineage>
</organism>
<dbReference type="Pfam" id="PF22422">
    <property type="entry name" value="MGH1-like_GH"/>
    <property type="match status" value="1"/>
</dbReference>
<name>A0ABV7X0J2_9HYPH</name>
<proteinExistence type="predicted"/>
<reference evidence="3" key="1">
    <citation type="journal article" date="2019" name="Int. J. Syst. Evol. Microbiol.">
        <title>The Global Catalogue of Microorganisms (GCM) 10K type strain sequencing project: providing services to taxonomists for standard genome sequencing and annotation.</title>
        <authorList>
            <consortium name="The Broad Institute Genomics Platform"/>
            <consortium name="The Broad Institute Genome Sequencing Center for Infectious Disease"/>
            <person name="Wu L."/>
            <person name="Ma J."/>
        </authorList>
    </citation>
    <scope>NUCLEOTIDE SEQUENCE [LARGE SCALE GENOMIC DNA]</scope>
    <source>
        <strain evidence="3">KCTC 42281</strain>
    </source>
</reference>
<evidence type="ECO:0000259" key="1">
    <source>
        <dbReference type="Pfam" id="PF22422"/>
    </source>
</evidence>
<dbReference type="RefSeq" id="WP_380096417.1">
    <property type="nucleotide sequence ID" value="NZ_JBHRYD010000005.1"/>
</dbReference>
<dbReference type="Proteomes" id="UP001595613">
    <property type="component" value="Unassembled WGS sequence"/>
</dbReference>
<comment type="caution">
    <text evidence="2">The sequence shown here is derived from an EMBL/GenBank/DDBJ whole genome shotgun (WGS) entry which is preliminary data.</text>
</comment>
<dbReference type="InterPro" id="IPR054491">
    <property type="entry name" value="MGH1-like_GH"/>
</dbReference>
<gene>
    <name evidence="2" type="ORF">ACFOOL_07925</name>
</gene>
<accession>A0ABV7X0J2</accession>
<evidence type="ECO:0000313" key="2">
    <source>
        <dbReference type="EMBL" id="MFC3704684.1"/>
    </source>
</evidence>
<dbReference type="InterPro" id="IPR012341">
    <property type="entry name" value="6hp_glycosidase-like_sf"/>
</dbReference>